<proteinExistence type="predicted"/>
<protein>
    <submittedName>
        <fullName evidence="1">Uncharacterized protein</fullName>
    </submittedName>
</protein>
<accession>A0A7U2EZX2</accession>
<gene>
    <name evidence="1" type="ORF">JI435_057030</name>
</gene>
<dbReference type="AlphaFoldDB" id="A0A7U2EZX2"/>
<sequence length="118" mass="13657">MAPPVSRAPVMQDFLAQGIIHHHRAVKVLIGEHDRVVDVPVLHMRKVAVGPALDFQHMLTFVERSCEECFPVQRNLARLRAQDDTRNRQVQEVCIIGICSDTRDYIELFDVCKRRRLQ</sequence>
<dbReference type="VEuPathDB" id="FungiDB:JI435_057030"/>
<evidence type="ECO:0000313" key="2">
    <source>
        <dbReference type="Proteomes" id="UP000663193"/>
    </source>
</evidence>
<keyword evidence="2" id="KW-1185">Reference proteome</keyword>
<dbReference type="Proteomes" id="UP000663193">
    <property type="component" value="Chromosome 6"/>
</dbReference>
<organism evidence="1 2">
    <name type="scientific">Phaeosphaeria nodorum (strain SN15 / ATCC MYA-4574 / FGSC 10173)</name>
    <name type="common">Glume blotch fungus</name>
    <name type="synonym">Parastagonospora nodorum</name>
    <dbReference type="NCBI Taxonomy" id="321614"/>
    <lineage>
        <taxon>Eukaryota</taxon>
        <taxon>Fungi</taxon>
        <taxon>Dikarya</taxon>
        <taxon>Ascomycota</taxon>
        <taxon>Pezizomycotina</taxon>
        <taxon>Dothideomycetes</taxon>
        <taxon>Pleosporomycetidae</taxon>
        <taxon>Pleosporales</taxon>
        <taxon>Pleosporineae</taxon>
        <taxon>Phaeosphaeriaceae</taxon>
        <taxon>Parastagonospora</taxon>
    </lineage>
</organism>
<evidence type="ECO:0000313" key="1">
    <source>
        <dbReference type="EMBL" id="QRC96062.1"/>
    </source>
</evidence>
<dbReference type="EMBL" id="CP069028">
    <property type="protein sequence ID" value="QRC96062.1"/>
    <property type="molecule type" value="Genomic_DNA"/>
</dbReference>
<reference evidence="2" key="1">
    <citation type="journal article" date="2021" name="BMC Genomics">
        <title>Chromosome-level genome assembly and manually-curated proteome of model necrotroph Parastagonospora nodorum Sn15 reveals a genome-wide trove of candidate effector homologs, and redundancy of virulence-related functions within an accessory chromosome.</title>
        <authorList>
            <person name="Bertazzoni S."/>
            <person name="Jones D.A.B."/>
            <person name="Phan H.T."/>
            <person name="Tan K.-C."/>
            <person name="Hane J.K."/>
        </authorList>
    </citation>
    <scope>NUCLEOTIDE SEQUENCE [LARGE SCALE GENOMIC DNA]</scope>
    <source>
        <strain evidence="2">SN15 / ATCC MYA-4574 / FGSC 10173)</strain>
    </source>
</reference>
<name>A0A7U2EZX2_PHANO</name>